<dbReference type="AlphaFoldDB" id="A0A2A2PG30"/>
<accession>A0A2A2PG30</accession>
<proteinExistence type="predicted"/>
<gene>
    <name evidence="1" type="ORF">CKQ80_02520</name>
</gene>
<reference evidence="1 2" key="1">
    <citation type="submission" date="2017-08" db="EMBL/GenBank/DDBJ databases">
        <title>Draft Genome Sequence of Pseudomonas moraviensis TYU6, isolated from Taxus cuspidata by using PacBio Single-Molecule Real-Time Technology.</title>
        <authorList>
            <person name="Baek K.-H."/>
            <person name="Mishra A.K."/>
        </authorList>
    </citation>
    <scope>NUCLEOTIDE SEQUENCE [LARGE SCALE GENOMIC DNA]</scope>
    <source>
        <strain evidence="1 2">TYU6</strain>
    </source>
</reference>
<keyword evidence="2" id="KW-1185">Reference proteome</keyword>
<dbReference type="Proteomes" id="UP000217830">
    <property type="component" value="Unassembled WGS sequence"/>
</dbReference>
<organism evidence="1 2">
    <name type="scientific">Pseudomonas moraviensis</name>
    <dbReference type="NCBI Taxonomy" id="321662"/>
    <lineage>
        <taxon>Bacteria</taxon>
        <taxon>Pseudomonadati</taxon>
        <taxon>Pseudomonadota</taxon>
        <taxon>Gammaproteobacteria</taxon>
        <taxon>Pseudomonadales</taxon>
        <taxon>Pseudomonadaceae</taxon>
        <taxon>Pseudomonas</taxon>
    </lineage>
</organism>
<dbReference type="RefSeq" id="WP_095666889.1">
    <property type="nucleotide sequence ID" value="NZ_NRSS01000004.1"/>
</dbReference>
<comment type="caution">
    <text evidence="1">The sequence shown here is derived from an EMBL/GenBank/DDBJ whole genome shotgun (WGS) entry which is preliminary data.</text>
</comment>
<protein>
    <submittedName>
        <fullName evidence="1">Uncharacterized protein</fullName>
    </submittedName>
</protein>
<name>A0A2A2PG30_9PSED</name>
<sequence>MSGIVSRINQGRYDSERSLLNLRDNAISKKRIDVLDSVNQRLKKCHPKIYERLVGPLHERKRDKKFKCYCNNPKSLHAIYQDIMSDNVHFHSLMCDACWQQDIAKTWGYYGWTSKLIPKKTWDVLCEIRAYEKFVE</sequence>
<evidence type="ECO:0000313" key="1">
    <source>
        <dbReference type="EMBL" id="PAW54201.1"/>
    </source>
</evidence>
<dbReference type="EMBL" id="NRST01000001">
    <property type="protein sequence ID" value="PAW54201.1"/>
    <property type="molecule type" value="Genomic_DNA"/>
</dbReference>
<evidence type="ECO:0000313" key="2">
    <source>
        <dbReference type="Proteomes" id="UP000217830"/>
    </source>
</evidence>